<keyword evidence="4" id="KW-1185">Reference proteome</keyword>
<feature type="region of interest" description="Disordered" evidence="1">
    <location>
        <begin position="296"/>
        <end position="334"/>
    </location>
</feature>
<reference evidence="3" key="1">
    <citation type="submission" date="2022-07" db="EMBL/GenBank/DDBJ databases">
        <title>Genome Sequence of Leucocoprinus birnbaumii.</title>
        <authorList>
            <person name="Buettner E."/>
        </authorList>
    </citation>
    <scope>NUCLEOTIDE SEQUENCE</scope>
    <source>
        <strain evidence="3">VT141</strain>
    </source>
</reference>
<gene>
    <name evidence="3" type="ORF">NP233_g1290</name>
</gene>
<accession>A0AAD5W0C2</accession>
<dbReference type="AlphaFoldDB" id="A0AAD5W0C2"/>
<feature type="compositionally biased region" description="Polar residues" evidence="1">
    <location>
        <begin position="319"/>
        <end position="334"/>
    </location>
</feature>
<evidence type="ECO:0000256" key="2">
    <source>
        <dbReference type="SAM" id="Phobius"/>
    </source>
</evidence>
<evidence type="ECO:0000313" key="4">
    <source>
        <dbReference type="Proteomes" id="UP001213000"/>
    </source>
</evidence>
<dbReference type="Proteomes" id="UP001213000">
    <property type="component" value="Unassembled WGS sequence"/>
</dbReference>
<organism evidence="3 4">
    <name type="scientific">Leucocoprinus birnbaumii</name>
    <dbReference type="NCBI Taxonomy" id="56174"/>
    <lineage>
        <taxon>Eukaryota</taxon>
        <taxon>Fungi</taxon>
        <taxon>Dikarya</taxon>
        <taxon>Basidiomycota</taxon>
        <taxon>Agaricomycotina</taxon>
        <taxon>Agaricomycetes</taxon>
        <taxon>Agaricomycetidae</taxon>
        <taxon>Agaricales</taxon>
        <taxon>Agaricineae</taxon>
        <taxon>Agaricaceae</taxon>
        <taxon>Leucocoprinus</taxon>
    </lineage>
</organism>
<feature type="transmembrane region" description="Helical" evidence="2">
    <location>
        <begin position="157"/>
        <end position="182"/>
    </location>
</feature>
<keyword evidence="2" id="KW-0812">Transmembrane</keyword>
<feature type="region of interest" description="Disordered" evidence="1">
    <location>
        <begin position="19"/>
        <end position="121"/>
    </location>
</feature>
<keyword evidence="2" id="KW-0472">Membrane</keyword>
<comment type="caution">
    <text evidence="3">The sequence shown here is derived from an EMBL/GenBank/DDBJ whole genome shotgun (WGS) entry which is preliminary data.</text>
</comment>
<keyword evidence="2" id="KW-1133">Transmembrane helix</keyword>
<proteinExistence type="predicted"/>
<feature type="compositionally biased region" description="Low complexity" evidence="1">
    <location>
        <begin position="75"/>
        <end position="121"/>
    </location>
</feature>
<feature type="compositionally biased region" description="Low complexity" evidence="1">
    <location>
        <begin position="58"/>
        <end position="67"/>
    </location>
</feature>
<dbReference type="EMBL" id="JANIEX010000045">
    <property type="protein sequence ID" value="KAJ3575171.1"/>
    <property type="molecule type" value="Genomic_DNA"/>
</dbReference>
<evidence type="ECO:0000313" key="3">
    <source>
        <dbReference type="EMBL" id="KAJ3575171.1"/>
    </source>
</evidence>
<name>A0AAD5W0C2_9AGAR</name>
<evidence type="ECO:0000256" key="1">
    <source>
        <dbReference type="SAM" id="MobiDB-lite"/>
    </source>
</evidence>
<sequence length="334" mass="34497">MAALVPRQLPDLLSGILNPFPHHTDTTESAGLPTKTAISSVPAENKNPSQSTDDLSRSDSISSASTTVTPLSQGSSTATDTSSVSSVTPSSSSSSSVSSSTSATSSATPTPTPVPVQATSADDGTYYTTITSQSTSATPSIQAAPASGNNSFLQNKALSGVVFAVVGVVALVLLIAIATLALRRSRRKRLHDEAVNFDPTFLGGGQIDRGSVEKRRFSLLSSDNGHSGGVGDFGGYTPAIPAAAAYPRQDPYRYPASESRHNLIAQSQQPWYGGAANGSYGATHVLPSEPRPAWMYGNDANGIPPSKSPIPSDRAKSPESATYLQASDLKITNA</sequence>
<protein>
    <submittedName>
        <fullName evidence="3">Uncharacterized protein</fullName>
    </submittedName>
</protein>